<accession>A0A0M4DI69</accession>
<evidence type="ECO:0000256" key="1">
    <source>
        <dbReference type="SAM" id="MobiDB-lite"/>
    </source>
</evidence>
<feature type="compositionally biased region" description="Low complexity" evidence="1">
    <location>
        <begin position="8"/>
        <end position="40"/>
    </location>
</feature>
<feature type="compositionally biased region" description="Basic residues" evidence="1">
    <location>
        <begin position="61"/>
        <end position="70"/>
    </location>
</feature>
<proteinExistence type="predicted"/>
<dbReference type="EMBL" id="CP011340">
    <property type="protein sequence ID" value="ALC21167.1"/>
    <property type="molecule type" value="Genomic_DNA"/>
</dbReference>
<evidence type="ECO:0000313" key="3">
    <source>
        <dbReference type="Proteomes" id="UP000060513"/>
    </source>
</evidence>
<organism evidence="2">
    <name type="scientific">Streptomyces pristinaespiralis</name>
    <dbReference type="NCBI Taxonomy" id="38300"/>
    <lineage>
        <taxon>Bacteria</taxon>
        <taxon>Bacillati</taxon>
        <taxon>Actinomycetota</taxon>
        <taxon>Actinomycetes</taxon>
        <taxon>Kitasatosporales</taxon>
        <taxon>Streptomycetaceae</taxon>
        <taxon>Streptomyces</taxon>
    </lineage>
</organism>
<dbReference type="PATRIC" id="fig|38300.4.peg.3015"/>
<reference evidence="2 3" key="1">
    <citation type="submission" date="2015-08" db="EMBL/GenBank/DDBJ databases">
        <title>Genome sequence of the pristinamycin over-producing bacterium Streptomyces pristinaespiralis HCCB10218.</title>
        <authorList>
            <person name="Tian J."/>
            <person name="Yang J."/>
            <person name="Li L."/>
            <person name="Ruan L."/>
            <person name="Wei W."/>
            <person name="Zheng G."/>
            <person name="Wei Z."/>
            <person name="Yang S."/>
            <person name="Ge M."/>
            <person name="Jiang W."/>
            <person name="Lu Y."/>
        </authorList>
    </citation>
    <scope>NUCLEOTIDE SEQUENCE [LARGE SCALE GENOMIC DNA]</scope>
    <source>
        <strain evidence="2 3">HCCB 10218</strain>
    </source>
</reference>
<sequence>MTGSARLPAATTATAAVPAARQERPTAAAQAATDAVPAARSTDPEARAASAAPAVPAPFVPRHRTRSSHP</sequence>
<dbReference type="AlphaFoldDB" id="A0A0M4DI69"/>
<name>A0A0M4DI69_STRPR</name>
<dbReference type="Proteomes" id="UP000060513">
    <property type="component" value="Chromosome"/>
</dbReference>
<protein>
    <submittedName>
        <fullName evidence="2">Uncharacterized protein</fullName>
    </submittedName>
</protein>
<feature type="region of interest" description="Disordered" evidence="1">
    <location>
        <begin position="1"/>
        <end position="70"/>
    </location>
</feature>
<evidence type="ECO:0000313" key="2">
    <source>
        <dbReference type="EMBL" id="ALC21167.1"/>
    </source>
</evidence>
<dbReference type="KEGG" id="spri:SPRI_2861"/>
<dbReference type="STRING" id="38300.SPRI_2861"/>
<gene>
    <name evidence="2" type="ORF">SPRI_2861</name>
</gene>